<dbReference type="EMBL" id="SLZR01000002">
    <property type="protein sequence ID" value="TCS43199.1"/>
    <property type="molecule type" value="Genomic_DNA"/>
</dbReference>
<gene>
    <name evidence="1" type="ORF">BCF53_102225</name>
</gene>
<proteinExistence type="predicted"/>
<reference evidence="1 2" key="1">
    <citation type="submission" date="2019-03" db="EMBL/GenBank/DDBJ databases">
        <title>Genomic Encyclopedia of Archaeal and Bacterial Type Strains, Phase II (KMG-II): from individual species to whole genera.</title>
        <authorList>
            <person name="Goeker M."/>
        </authorList>
    </citation>
    <scope>NUCLEOTIDE SEQUENCE [LARGE SCALE GENOMIC DNA]</scope>
    <source>
        <strain evidence="1 2">DSM 15388</strain>
    </source>
</reference>
<dbReference type="Proteomes" id="UP000295793">
    <property type="component" value="Unassembled WGS sequence"/>
</dbReference>
<protein>
    <submittedName>
        <fullName evidence="1">Uncharacterized protein</fullName>
    </submittedName>
</protein>
<evidence type="ECO:0000313" key="1">
    <source>
        <dbReference type="EMBL" id="TCS43199.1"/>
    </source>
</evidence>
<evidence type="ECO:0000313" key="2">
    <source>
        <dbReference type="Proteomes" id="UP000295793"/>
    </source>
</evidence>
<keyword evidence="2" id="KW-1185">Reference proteome</keyword>
<organism evidence="1 2">
    <name type="scientific">Reinekea marinisedimentorum</name>
    <dbReference type="NCBI Taxonomy" id="230495"/>
    <lineage>
        <taxon>Bacteria</taxon>
        <taxon>Pseudomonadati</taxon>
        <taxon>Pseudomonadota</taxon>
        <taxon>Gammaproteobacteria</taxon>
        <taxon>Oceanospirillales</taxon>
        <taxon>Saccharospirillaceae</taxon>
        <taxon>Reinekea</taxon>
    </lineage>
</organism>
<comment type="caution">
    <text evidence="1">The sequence shown here is derived from an EMBL/GenBank/DDBJ whole genome shotgun (WGS) entry which is preliminary data.</text>
</comment>
<accession>A0A4R3I9W0</accession>
<sequence>MPKLSPIDGFTAPLVCTFPKRNSFLLGVTPVANQAQNMDNADPFLIAKSPVPEFYVS</sequence>
<name>A0A4R3I9W0_9GAMM</name>
<dbReference type="AlphaFoldDB" id="A0A4R3I9W0"/>